<dbReference type="RefSeq" id="WP_115866587.1">
    <property type="nucleotide sequence ID" value="NZ_QREG01000002.1"/>
</dbReference>
<proteinExistence type="predicted"/>
<accession>A0A3D9L6R8</accession>
<gene>
    <name evidence="2" type="ORF">C7460_10269</name>
</gene>
<dbReference type="EMBL" id="QREG01000002">
    <property type="protein sequence ID" value="REE02049.1"/>
    <property type="molecule type" value="Genomic_DNA"/>
</dbReference>
<feature type="transmembrane region" description="Helical" evidence="1">
    <location>
        <begin position="447"/>
        <end position="468"/>
    </location>
</feature>
<name>A0A3D9L6R8_MARFU</name>
<keyword evidence="3" id="KW-1185">Reference proteome</keyword>
<feature type="transmembrane region" description="Helical" evidence="1">
    <location>
        <begin position="177"/>
        <end position="201"/>
    </location>
</feature>
<dbReference type="Proteomes" id="UP000256779">
    <property type="component" value="Unassembled WGS sequence"/>
</dbReference>
<evidence type="ECO:0000256" key="1">
    <source>
        <dbReference type="SAM" id="Phobius"/>
    </source>
</evidence>
<feature type="transmembrane region" description="Helical" evidence="1">
    <location>
        <begin position="245"/>
        <end position="262"/>
    </location>
</feature>
<protein>
    <submittedName>
        <fullName evidence="2">ABC-2 type transport system permease protein</fullName>
    </submittedName>
</protein>
<dbReference type="OrthoDB" id="184009at2"/>
<feature type="transmembrane region" description="Helical" evidence="1">
    <location>
        <begin position="21"/>
        <end position="43"/>
    </location>
</feature>
<keyword evidence="1" id="KW-1133">Transmembrane helix</keyword>
<dbReference type="InterPro" id="IPR021913">
    <property type="entry name" value="DUF3526"/>
</dbReference>
<evidence type="ECO:0000313" key="3">
    <source>
        <dbReference type="Proteomes" id="UP000256779"/>
    </source>
</evidence>
<sequence length="478" mass="55241">MSVIGTIARKEVLVALRERRVLVLGAIVWVLLAVAGVTGYLVYAQQHSAIVQTQQEKRQEWLEQGDKHPHIAAHYGTYVFKPKTLLSLFDFGLDAYTGTSVYLEAHYQHEFMFRPAQDHSSLIRFGELSLALVLQVLVPLLIIFMSFHTITQERETGTLRLLISQGVTFQQITWGKLLAHGFLLLSILLPVVVGLIIMAFLSDAQAKMTDLGLRSILLIVSYTIYLFFFLMLSIWVSLRSSSGRNALLVLLSCWIILTVLMPKTVANVSERIYEIPSMREFRAAIAEDKAHGLHGKSTKSERQEKLKQRYLEEYQVDDVQQLPFNFEGISMQAGEDFGNRIYDHHQERLRQLFYRQNHLASIASLLNPFLAIRHLSMAMAGTDLHTFIHFENEVEHYRRELVRRMNHDMAQNSTYGKFFEYKAGRDLWDEIEDFTYQTPGVWQVVQYYKLELISLLAWVIVLCVLVYYSNRKMKPINE</sequence>
<feature type="transmembrane region" description="Helical" evidence="1">
    <location>
        <begin position="128"/>
        <end position="150"/>
    </location>
</feature>
<evidence type="ECO:0000313" key="2">
    <source>
        <dbReference type="EMBL" id="REE02049.1"/>
    </source>
</evidence>
<comment type="caution">
    <text evidence="2">The sequence shown here is derived from an EMBL/GenBank/DDBJ whole genome shotgun (WGS) entry which is preliminary data.</text>
</comment>
<reference evidence="2 3" key="1">
    <citation type="submission" date="2018-07" db="EMBL/GenBank/DDBJ databases">
        <title>Genomic Encyclopedia of Type Strains, Phase IV (KMG-IV): sequencing the most valuable type-strain genomes for metagenomic binning, comparative biology and taxonomic classification.</title>
        <authorList>
            <person name="Goeker M."/>
        </authorList>
    </citation>
    <scope>NUCLEOTIDE SEQUENCE [LARGE SCALE GENOMIC DNA]</scope>
    <source>
        <strain evidence="2 3">DSM 4134</strain>
    </source>
</reference>
<dbReference type="PANTHER" id="PTHR43471">
    <property type="entry name" value="ABC TRANSPORTER PERMEASE"/>
    <property type="match status" value="1"/>
</dbReference>
<feature type="transmembrane region" description="Helical" evidence="1">
    <location>
        <begin position="213"/>
        <end position="238"/>
    </location>
</feature>
<keyword evidence="1" id="KW-0472">Membrane</keyword>
<dbReference type="AlphaFoldDB" id="A0A3D9L6R8"/>
<dbReference type="Pfam" id="PF12040">
    <property type="entry name" value="DUF3526"/>
    <property type="match status" value="1"/>
</dbReference>
<dbReference type="PANTHER" id="PTHR43471:SF1">
    <property type="entry name" value="ABC TRANSPORTER PERMEASE PROTEIN NOSY-RELATED"/>
    <property type="match status" value="1"/>
</dbReference>
<organism evidence="2 3">
    <name type="scientific">Marinoscillum furvescens DSM 4134</name>
    <dbReference type="NCBI Taxonomy" id="1122208"/>
    <lineage>
        <taxon>Bacteria</taxon>
        <taxon>Pseudomonadati</taxon>
        <taxon>Bacteroidota</taxon>
        <taxon>Cytophagia</taxon>
        <taxon>Cytophagales</taxon>
        <taxon>Reichenbachiellaceae</taxon>
        <taxon>Marinoscillum</taxon>
    </lineage>
</organism>
<keyword evidence="1" id="KW-0812">Transmembrane</keyword>